<sequence length="77" mass="9011">MPQRMPVRRTRKITFTTYKETIIQDRPKKSIIILMGNFDALIGIDNQGYDEIMEKQGLSEMCDNGEWFTNLLATRDL</sequence>
<evidence type="ECO:0000313" key="2">
    <source>
        <dbReference type="Proteomes" id="UP000828390"/>
    </source>
</evidence>
<gene>
    <name evidence="1" type="ORF">DPMN_170490</name>
</gene>
<dbReference type="EMBL" id="JAIWYP010000009">
    <property type="protein sequence ID" value="KAH3769241.1"/>
    <property type="molecule type" value="Genomic_DNA"/>
</dbReference>
<dbReference type="AlphaFoldDB" id="A0A9D4DYI0"/>
<evidence type="ECO:0000313" key="1">
    <source>
        <dbReference type="EMBL" id="KAH3769241.1"/>
    </source>
</evidence>
<name>A0A9D4DYI0_DREPO</name>
<reference evidence="1" key="1">
    <citation type="journal article" date="2019" name="bioRxiv">
        <title>The Genome of the Zebra Mussel, Dreissena polymorpha: A Resource for Invasive Species Research.</title>
        <authorList>
            <person name="McCartney M.A."/>
            <person name="Auch B."/>
            <person name="Kono T."/>
            <person name="Mallez S."/>
            <person name="Zhang Y."/>
            <person name="Obille A."/>
            <person name="Becker A."/>
            <person name="Abrahante J.E."/>
            <person name="Garbe J."/>
            <person name="Badalamenti J.P."/>
            <person name="Herman A."/>
            <person name="Mangelson H."/>
            <person name="Liachko I."/>
            <person name="Sullivan S."/>
            <person name="Sone E.D."/>
            <person name="Koren S."/>
            <person name="Silverstein K.A.T."/>
            <person name="Beckman K.B."/>
            <person name="Gohl D.M."/>
        </authorList>
    </citation>
    <scope>NUCLEOTIDE SEQUENCE</scope>
    <source>
        <strain evidence="1">Duluth1</strain>
        <tissue evidence="1">Whole animal</tissue>
    </source>
</reference>
<accession>A0A9D4DYI0</accession>
<comment type="caution">
    <text evidence="1">The sequence shown here is derived from an EMBL/GenBank/DDBJ whole genome shotgun (WGS) entry which is preliminary data.</text>
</comment>
<dbReference type="Proteomes" id="UP000828390">
    <property type="component" value="Unassembled WGS sequence"/>
</dbReference>
<organism evidence="1 2">
    <name type="scientific">Dreissena polymorpha</name>
    <name type="common">Zebra mussel</name>
    <name type="synonym">Mytilus polymorpha</name>
    <dbReference type="NCBI Taxonomy" id="45954"/>
    <lineage>
        <taxon>Eukaryota</taxon>
        <taxon>Metazoa</taxon>
        <taxon>Spiralia</taxon>
        <taxon>Lophotrochozoa</taxon>
        <taxon>Mollusca</taxon>
        <taxon>Bivalvia</taxon>
        <taxon>Autobranchia</taxon>
        <taxon>Heteroconchia</taxon>
        <taxon>Euheterodonta</taxon>
        <taxon>Imparidentia</taxon>
        <taxon>Neoheterodontei</taxon>
        <taxon>Myida</taxon>
        <taxon>Dreissenoidea</taxon>
        <taxon>Dreissenidae</taxon>
        <taxon>Dreissena</taxon>
    </lineage>
</organism>
<proteinExistence type="predicted"/>
<keyword evidence="2" id="KW-1185">Reference proteome</keyword>
<protein>
    <submittedName>
        <fullName evidence="1">Uncharacterized protein</fullName>
    </submittedName>
</protein>
<reference evidence="1" key="2">
    <citation type="submission" date="2020-11" db="EMBL/GenBank/DDBJ databases">
        <authorList>
            <person name="McCartney M.A."/>
            <person name="Auch B."/>
            <person name="Kono T."/>
            <person name="Mallez S."/>
            <person name="Becker A."/>
            <person name="Gohl D.M."/>
            <person name="Silverstein K.A.T."/>
            <person name="Koren S."/>
            <person name="Bechman K.B."/>
            <person name="Herman A."/>
            <person name="Abrahante J.E."/>
            <person name="Garbe J."/>
        </authorList>
    </citation>
    <scope>NUCLEOTIDE SEQUENCE</scope>
    <source>
        <strain evidence="1">Duluth1</strain>
        <tissue evidence="1">Whole animal</tissue>
    </source>
</reference>